<dbReference type="Proteomes" id="UP000232638">
    <property type="component" value="Chromosome"/>
</dbReference>
<reference evidence="1 2" key="1">
    <citation type="submission" date="2017-03" db="EMBL/GenBank/DDBJ databases">
        <title>Complete genome sequence of Candidatus 'Thiodictyon syntrophicum' sp. nov. strain Cad16T, a photolithoautotroph purple sulfur bacterium isolated from an alpine meromictic lake.</title>
        <authorList>
            <person name="Luedin S.M."/>
            <person name="Pothier J.F."/>
            <person name="Danza F."/>
            <person name="Storelli N."/>
            <person name="Wittwer M."/>
            <person name="Tonolla M."/>
        </authorList>
    </citation>
    <scope>NUCLEOTIDE SEQUENCE [LARGE SCALE GENOMIC DNA]</scope>
    <source>
        <strain evidence="1 2">Cad16T</strain>
    </source>
</reference>
<gene>
    <name evidence="1" type="ORF">THSYN_03130</name>
</gene>
<dbReference type="OrthoDB" id="8772938at2"/>
<proteinExistence type="predicted"/>
<evidence type="ECO:0000313" key="1">
    <source>
        <dbReference type="EMBL" id="AUB80054.1"/>
    </source>
</evidence>
<dbReference type="AlphaFoldDB" id="A0A2K8U387"/>
<protein>
    <submittedName>
        <fullName evidence="1">Uncharacterized protein</fullName>
    </submittedName>
</protein>
<dbReference type="RefSeq" id="WP_100917863.1">
    <property type="nucleotide sequence ID" value="NZ_CP020370.1"/>
</dbReference>
<sequence length="318" mass="34078">MKLLQLRLASVRYDGDNIGNDITIDVQAGSVFFSMNKSLYAGASASIGKIVAEFTAASNPSVIPIVASVTERDPVFNDSGRSAGEFSVALGAAILQTFHLAIPVEEKGAVRSAGTALFTLEFTAELAEAIRYLPPSSDGFTVVLEEPSRKRISLPTALAVQVERIAGGREYFVIREGSLKGKRASVSLGSDKHSRLAAENPQTPPIQLVFSLSKKELSTEDGRSTYAAVSDVEPVSPGLYDLEIPDAPHVGGLNYPDAPHARTWFRIGHQGRSYLHPGAMSLGCVTVTETARWEELYHLLIVARKGDGVSVGVLRVVE</sequence>
<dbReference type="EMBL" id="CP020370">
    <property type="protein sequence ID" value="AUB80054.1"/>
    <property type="molecule type" value="Genomic_DNA"/>
</dbReference>
<keyword evidence="2" id="KW-1185">Reference proteome</keyword>
<evidence type="ECO:0000313" key="2">
    <source>
        <dbReference type="Proteomes" id="UP000232638"/>
    </source>
</evidence>
<dbReference type="KEGG" id="tsy:THSYN_03130"/>
<accession>A0A2K8U387</accession>
<name>A0A2K8U387_9GAMM</name>
<organism evidence="1 2">
    <name type="scientific">Candidatus Thiodictyon syntrophicum</name>
    <dbReference type="NCBI Taxonomy" id="1166950"/>
    <lineage>
        <taxon>Bacteria</taxon>
        <taxon>Pseudomonadati</taxon>
        <taxon>Pseudomonadota</taxon>
        <taxon>Gammaproteobacteria</taxon>
        <taxon>Chromatiales</taxon>
        <taxon>Chromatiaceae</taxon>
        <taxon>Thiodictyon</taxon>
    </lineage>
</organism>